<protein>
    <submittedName>
        <fullName evidence="2">Uncharacterized protein</fullName>
    </submittedName>
</protein>
<organism evidence="2 3">
    <name type="scientific">Dothidotthia symphoricarpi CBS 119687</name>
    <dbReference type="NCBI Taxonomy" id="1392245"/>
    <lineage>
        <taxon>Eukaryota</taxon>
        <taxon>Fungi</taxon>
        <taxon>Dikarya</taxon>
        <taxon>Ascomycota</taxon>
        <taxon>Pezizomycotina</taxon>
        <taxon>Dothideomycetes</taxon>
        <taxon>Pleosporomycetidae</taxon>
        <taxon>Pleosporales</taxon>
        <taxon>Dothidotthiaceae</taxon>
        <taxon>Dothidotthia</taxon>
    </lineage>
</organism>
<keyword evidence="3" id="KW-1185">Reference proteome</keyword>
<dbReference type="GeneID" id="54411455"/>
<dbReference type="EMBL" id="ML977522">
    <property type="protein sequence ID" value="KAF2123777.1"/>
    <property type="molecule type" value="Genomic_DNA"/>
</dbReference>
<evidence type="ECO:0000313" key="3">
    <source>
        <dbReference type="Proteomes" id="UP000799771"/>
    </source>
</evidence>
<proteinExistence type="predicted"/>
<dbReference type="AlphaFoldDB" id="A0A6A5ZYB4"/>
<feature type="region of interest" description="Disordered" evidence="1">
    <location>
        <begin position="110"/>
        <end position="140"/>
    </location>
</feature>
<sequence length="169" mass="19252">MSQTPALIRCRRTTRTYRRCQRLTDHPTHTCWQHDEERKLFNLQCTAATQKGSRCERFAENTSVNQRCWQHLDVGTVPNYPSVTVDFSLQARDGRRSSWMSLEESTVDPLEGSWRRRSGGRSVRAEGQPEASKPTTKKYGYSRIIGTSPLTVIPTSLGSIYGGVQQESR</sequence>
<evidence type="ECO:0000313" key="2">
    <source>
        <dbReference type="EMBL" id="KAF2123777.1"/>
    </source>
</evidence>
<dbReference type="RefSeq" id="XP_033518171.1">
    <property type="nucleotide sequence ID" value="XM_033671023.1"/>
</dbReference>
<dbReference type="Proteomes" id="UP000799771">
    <property type="component" value="Unassembled WGS sequence"/>
</dbReference>
<reference evidence="2" key="1">
    <citation type="journal article" date="2020" name="Stud. Mycol.">
        <title>101 Dothideomycetes genomes: a test case for predicting lifestyles and emergence of pathogens.</title>
        <authorList>
            <person name="Haridas S."/>
            <person name="Albert R."/>
            <person name="Binder M."/>
            <person name="Bloem J."/>
            <person name="Labutti K."/>
            <person name="Salamov A."/>
            <person name="Andreopoulos B."/>
            <person name="Baker S."/>
            <person name="Barry K."/>
            <person name="Bills G."/>
            <person name="Bluhm B."/>
            <person name="Cannon C."/>
            <person name="Castanera R."/>
            <person name="Culley D."/>
            <person name="Daum C."/>
            <person name="Ezra D."/>
            <person name="Gonzalez J."/>
            <person name="Henrissat B."/>
            <person name="Kuo A."/>
            <person name="Liang C."/>
            <person name="Lipzen A."/>
            <person name="Lutzoni F."/>
            <person name="Magnuson J."/>
            <person name="Mondo S."/>
            <person name="Nolan M."/>
            <person name="Ohm R."/>
            <person name="Pangilinan J."/>
            <person name="Park H.-J."/>
            <person name="Ramirez L."/>
            <person name="Alfaro M."/>
            <person name="Sun H."/>
            <person name="Tritt A."/>
            <person name="Yoshinaga Y."/>
            <person name="Zwiers L.-H."/>
            <person name="Turgeon B."/>
            <person name="Goodwin S."/>
            <person name="Spatafora J."/>
            <person name="Crous P."/>
            <person name="Grigoriev I."/>
        </authorList>
    </citation>
    <scope>NUCLEOTIDE SEQUENCE</scope>
    <source>
        <strain evidence="2">CBS 119687</strain>
    </source>
</reference>
<gene>
    <name evidence="2" type="ORF">P153DRAFT_391197</name>
</gene>
<accession>A0A6A5ZYB4</accession>
<name>A0A6A5ZYB4_9PLEO</name>
<evidence type="ECO:0000256" key="1">
    <source>
        <dbReference type="SAM" id="MobiDB-lite"/>
    </source>
</evidence>